<feature type="region of interest" description="Disordered" evidence="3">
    <location>
        <begin position="1"/>
        <end position="45"/>
    </location>
</feature>
<organism evidence="5 6">
    <name type="scientific">Mesorhizobium atlanticum</name>
    <dbReference type="NCBI Taxonomy" id="2233532"/>
    <lineage>
        <taxon>Bacteria</taxon>
        <taxon>Pseudomonadati</taxon>
        <taxon>Pseudomonadota</taxon>
        <taxon>Alphaproteobacteria</taxon>
        <taxon>Hyphomicrobiales</taxon>
        <taxon>Phyllobacteriaceae</taxon>
        <taxon>Mesorhizobium</taxon>
    </lineage>
</organism>
<evidence type="ECO:0000313" key="6">
    <source>
        <dbReference type="Proteomes" id="UP000251956"/>
    </source>
</evidence>
<reference evidence="5 6" key="2">
    <citation type="submission" date="2018-07" db="EMBL/GenBank/DDBJ databases">
        <title>Diversity of Mesorhizobium strains in Brazil.</title>
        <authorList>
            <person name="Helene L.C.F."/>
            <person name="Dall'Agnol R."/>
            <person name="Delamuta J.R.M."/>
            <person name="Hungria M."/>
        </authorList>
    </citation>
    <scope>NUCLEOTIDE SEQUENCE [LARGE SCALE GENOMIC DNA]</scope>
    <source>
        <strain evidence="5 6">CNPSo 3140</strain>
    </source>
</reference>
<dbReference type="AlphaFoldDB" id="A0A330GLP0"/>
<dbReference type="InterPro" id="IPR029056">
    <property type="entry name" value="Ribokinase-like"/>
</dbReference>
<keyword evidence="1" id="KW-0808">Transferase</keyword>
<dbReference type="GO" id="GO:0016301">
    <property type="term" value="F:kinase activity"/>
    <property type="evidence" value="ECO:0007669"/>
    <property type="project" value="UniProtKB-KW"/>
</dbReference>
<reference evidence="6" key="1">
    <citation type="submission" date="2018-06" db="EMBL/GenBank/DDBJ databases">
        <authorList>
            <person name="Helene L.C."/>
            <person name="Dall'Agnol R."/>
            <person name="Delamuta J.R."/>
            <person name="Hungria M."/>
        </authorList>
    </citation>
    <scope>NUCLEOTIDE SEQUENCE [LARGE SCALE GENOMIC DNA]</scope>
    <source>
        <strain evidence="6">CNPSo 3140</strain>
    </source>
</reference>
<dbReference type="Pfam" id="PF00294">
    <property type="entry name" value="PfkB"/>
    <property type="match status" value="1"/>
</dbReference>
<dbReference type="Proteomes" id="UP000251956">
    <property type="component" value="Unassembled WGS sequence"/>
</dbReference>
<sequence length="412" mass="43386">MRGCAGRPGRRSGFRGAGAPPRRDRGLHSFAGTGGGHGPGRLARRLPGPDAAHSLFLDGDLRAWSQPLGSGRGRPAACPCGCGAGGDRVSAFFIGDVALDEYYTAERWPGPADKGIVSELPAEIGGSIANAAVVHASLGGETEFISLLNDSALSRRLIVDLCANGVGVAHILTDPTIAESRNLIFLVGGEHVVLTVEMGEQPMWLRTETLAALRSPGFLYLTLYRARRLRCRTGGEVLAQAQLLADLRAHGRRAVFDLDVGGCVEADLPYLAGAEVVIFNQVGFRASFGHDDISRIGDWMRAAKIAWVVRTMAADGAEASNGQEIVRGRGYPVEVVDVTGAGDTFGGTLTWCLSRGQSFADALDFSVAAASRSVTIHGPRGGKAKVEDVHRWREAASPAVAVLSEAPSPKTD</sequence>
<evidence type="ECO:0000259" key="4">
    <source>
        <dbReference type="Pfam" id="PF00294"/>
    </source>
</evidence>
<accession>A0A330GLP0</accession>
<evidence type="ECO:0000256" key="2">
    <source>
        <dbReference type="ARBA" id="ARBA00022777"/>
    </source>
</evidence>
<dbReference type="EMBL" id="QMBQ01000011">
    <property type="protein sequence ID" value="RAZ72342.1"/>
    <property type="molecule type" value="Genomic_DNA"/>
</dbReference>
<evidence type="ECO:0000313" key="5">
    <source>
        <dbReference type="EMBL" id="RAZ72342.1"/>
    </source>
</evidence>
<dbReference type="Gene3D" id="3.40.1190.20">
    <property type="match status" value="1"/>
</dbReference>
<dbReference type="InterPro" id="IPR011611">
    <property type="entry name" value="PfkB_dom"/>
</dbReference>
<dbReference type="PANTHER" id="PTHR10584:SF166">
    <property type="entry name" value="RIBOKINASE"/>
    <property type="match status" value="1"/>
</dbReference>
<feature type="domain" description="Carbohydrate kinase PfkB" evidence="4">
    <location>
        <begin position="94"/>
        <end position="380"/>
    </location>
</feature>
<keyword evidence="2" id="KW-0418">Kinase</keyword>
<proteinExistence type="predicted"/>
<evidence type="ECO:0000256" key="3">
    <source>
        <dbReference type="SAM" id="MobiDB-lite"/>
    </source>
</evidence>
<comment type="caution">
    <text evidence="5">The sequence shown here is derived from an EMBL/GenBank/DDBJ whole genome shotgun (WGS) entry which is preliminary data.</text>
</comment>
<keyword evidence="6" id="KW-1185">Reference proteome</keyword>
<protein>
    <recommendedName>
        <fullName evidence="4">Carbohydrate kinase PfkB domain-containing protein</fullName>
    </recommendedName>
</protein>
<dbReference type="OrthoDB" id="9775849at2"/>
<name>A0A330GLP0_9HYPH</name>
<dbReference type="PANTHER" id="PTHR10584">
    <property type="entry name" value="SUGAR KINASE"/>
    <property type="match status" value="1"/>
</dbReference>
<gene>
    <name evidence="5" type="ORF">DPM35_28755</name>
</gene>
<dbReference type="SUPFAM" id="SSF53613">
    <property type="entry name" value="Ribokinase-like"/>
    <property type="match status" value="1"/>
</dbReference>
<evidence type="ECO:0000256" key="1">
    <source>
        <dbReference type="ARBA" id="ARBA00022679"/>
    </source>
</evidence>